<protein>
    <submittedName>
        <fullName evidence="1">Uncharacterized protein</fullName>
    </submittedName>
</protein>
<evidence type="ECO:0000313" key="2">
    <source>
        <dbReference type="Proteomes" id="UP000824782"/>
    </source>
</evidence>
<gene>
    <name evidence="1" type="ORF">GDO81_011552</name>
</gene>
<accession>A0AAV7BF10</accession>
<keyword evidence="2" id="KW-1185">Reference proteome</keyword>
<sequence>MPGTAEVLHHHTHRIAEATSWVPTMTGERHGGQMAPGPIDFYASVHLSVFFTDVQTQHTHAACGSP</sequence>
<dbReference type="AlphaFoldDB" id="A0AAV7BF10"/>
<name>A0AAV7BF10_ENGPU</name>
<dbReference type="EMBL" id="WNYA01000005">
    <property type="protein sequence ID" value="KAG8571196.1"/>
    <property type="molecule type" value="Genomic_DNA"/>
</dbReference>
<dbReference type="Proteomes" id="UP000824782">
    <property type="component" value="Unassembled WGS sequence"/>
</dbReference>
<reference evidence="1" key="1">
    <citation type="thesis" date="2020" institute="ProQuest LLC" country="789 East Eisenhower Parkway, Ann Arbor, MI, USA">
        <title>Comparative Genomics and Chromosome Evolution.</title>
        <authorList>
            <person name="Mudd A.B."/>
        </authorList>
    </citation>
    <scope>NUCLEOTIDE SEQUENCE</scope>
    <source>
        <strain evidence="1">237g6f4</strain>
        <tissue evidence="1">Blood</tissue>
    </source>
</reference>
<comment type="caution">
    <text evidence="1">The sequence shown here is derived from an EMBL/GenBank/DDBJ whole genome shotgun (WGS) entry which is preliminary data.</text>
</comment>
<proteinExistence type="predicted"/>
<evidence type="ECO:0000313" key="1">
    <source>
        <dbReference type="EMBL" id="KAG8571196.1"/>
    </source>
</evidence>
<organism evidence="1 2">
    <name type="scientific">Engystomops pustulosus</name>
    <name type="common">Tungara frog</name>
    <name type="synonym">Physalaemus pustulosus</name>
    <dbReference type="NCBI Taxonomy" id="76066"/>
    <lineage>
        <taxon>Eukaryota</taxon>
        <taxon>Metazoa</taxon>
        <taxon>Chordata</taxon>
        <taxon>Craniata</taxon>
        <taxon>Vertebrata</taxon>
        <taxon>Euteleostomi</taxon>
        <taxon>Amphibia</taxon>
        <taxon>Batrachia</taxon>
        <taxon>Anura</taxon>
        <taxon>Neobatrachia</taxon>
        <taxon>Hyloidea</taxon>
        <taxon>Leptodactylidae</taxon>
        <taxon>Leiuperinae</taxon>
        <taxon>Engystomops</taxon>
    </lineage>
</organism>